<gene>
    <name evidence="1" type="ORF">pqer_cds_1108</name>
</gene>
<organism evidence="1">
    <name type="scientific">Pandoravirus quercus</name>
    <dbReference type="NCBI Taxonomy" id="2107709"/>
    <lineage>
        <taxon>Viruses</taxon>
        <taxon>Pandoravirus</taxon>
    </lineage>
</organism>
<evidence type="ECO:0000313" key="1">
    <source>
        <dbReference type="EMBL" id="AVK75530.1"/>
    </source>
</evidence>
<proteinExistence type="predicted"/>
<dbReference type="EMBL" id="MG011689">
    <property type="protein sequence ID" value="AVK75530.1"/>
    <property type="molecule type" value="Genomic_DNA"/>
</dbReference>
<accession>A0A2U7UB08</accession>
<protein>
    <submittedName>
        <fullName evidence="1">Uncharacterized protein</fullName>
    </submittedName>
</protein>
<name>A0A2U7UB08_9VIRU</name>
<dbReference type="Proteomes" id="UP000248852">
    <property type="component" value="Segment"/>
</dbReference>
<sequence>MADALVRAINQRVPPEFAAARARGRRLIAVVPVDWTSLGGEPLVGLGPGDHVLFDDGAQVRHAIVASKWSQSRRSRYDQVATRTVESEEDGTIADGLCFIPVREWTESNPGAGLFRVIYDQSETLAPAESYTLATALMLTFSSGGLNNDLWDDFAYAFYCRTKTVLPPRPHRRGLAATTRLAREATTTWFELH</sequence>
<dbReference type="KEGG" id="vg:36844671"/>
<dbReference type="RefSeq" id="YP_009483799.1">
    <property type="nucleotide sequence ID" value="NC_037667.1"/>
</dbReference>
<dbReference type="GeneID" id="36844671"/>
<reference evidence="1" key="1">
    <citation type="journal article" date="2018" name="Nat. Commun.">
        <title>Diversity and evolution of the emerging Pandoraviridae family.</title>
        <authorList>
            <person name="Legendre M."/>
            <person name="Fabre E."/>
            <person name="Poirot O."/>
            <person name="Jeudy S."/>
            <person name="Lartigue A."/>
            <person name="Alempic J.M."/>
            <person name="Beucher L."/>
            <person name="Philippe N."/>
            <person name="Bertaux L."/>
            <person name="Christo-Foroux E."/>
            <person name="Labadie K."/>
            <person name="Coute Y."/>
            <person name="Abergel C."/>
            <person name="Claverie J.M."/>
        </authorList>
    </citation>
    <scope>NUCLEOTIDE SEQUENCE [LARGE SCALE GENOMIC DNA]</scope>
    <source>
        <strain evidence="1">Quercus</strain>
    </source>
</reference>